<reference evidence="2" key="1">
    <citation type="submission" date="2020-07" db="EMBL/GenBank/DDBJ databases">
        <title>The High-quality genome of the commercially important snow crab, Chionoecetes opilio.</title>
        <authorList>
            <person name="Jeong J.-H."/>
            <person name="Ryu S."/>
        </authorList>
    </citation>
    <scope>NUCLEOTIDE SEQUENCE</scope>
    <source>
        <strain evidence="2">MADBK_172401_WGS</strain>
        <tissue evidence="2">Digestive gland</tissue>
    </source>
</reference>
<gene>
    <name evidence="2" type="ORF">GWK47_050124</name>
</gene>
<evidence type="ECO:0000256" key="1">
    <source>
        <dbReference type="SAM" id="MobiDB-lite"/>
    </source>
</evidence>
<feature type="region of interest" description="Disordered" evidence="1">
    <location>
        <begin position="234"/>
        <end position="259"/>
    </location>
</feature>
<accession>A0A8J4YB28</accession>
<dbReference type="AlphaFoldDB" id="A0A8J4YB28"/>
<feature type="compositionally biased region" description="Basic residues" evidence="1">
    <location>
        <begin position="15"/>
        <end position="26"/>
    </location>
</feature>
<name>A0A8J4YB28_CHIOP</name>
<feature type="region of interest" description="Disordered" evidence="1">
    <location>
        <begin position="158"/>
        <end position="193"/>
    </location>
</feature>
<evidence type="ECO:0000313" key="3">
    <source>
        <dbReference type="Proteomes" id="UP000770661"/>
    </source>
</evidence>
<comment type="caution">
    <text evidence="2">The sequence shown here is derived from an EMBL/GenBank/DDBJ whole genome shotgun (WGS) entry which is preliminary data.</text>
</comment>
<feature type="compositionally biased region" description="Polar residues" evidence="1">
    <location>
        <begin position="238"/>
        <end position="252"/>
    </location>
</feature>
<protein>
    <submittedName>
        <fullName evidence="2">Uncharacterized protein</fullName>
    </submittedName>
</protein>
<evidence type="ECO:0000313" key="2">
    <source>
        <dbReference type="EMBL" id="KAG0719589.1"/>
    </source>
</evidence>
<feature type="region of interest" description="Disordered" evidence="1">
    <location>
        <begin position="123"/>
        <end position="143"/>
    </location>
</feature>
<feature type="region of interest" description="Disordered" evidence="1">
    <location>
        <begin position="15"/>
        <end position="51"/>
    </location>
</feature>
<proteinExistence type="predicted"/>
<sequence length="588" mass="63501">MKGLGGGLPLRRVRAKSPLWKGKKPTRFASAWKPPEEEAPPEQCQPQRAAGKSCRTVTGALQLEGMVDREVVAPLPRRLEQWSRVRAAEVQWSVKTPGPWLPLSHFRLSWADRSLGSRLGLAKSSISSSSRTSRPPASASMSSASIVLTVEQDLAVSSVPHHDRDSQVEDLPAGSVAPTAGPHRLLPLSPVPPSESVVVEDDYLVCSDGEEDAALPVPKRRRFGDFRPLASCPPGPSSAFSSEVPSRCTSPSPAAEDALGLPPSSSVLFTWEPMPPSIACETVDGRLVAIGRLEDGSWGPVPDLEVRRSREDGGQESFLYRRIPFSRLNAPSKQPAVFFGGPLWMLWPPYWLSLVWSGMASRAWREARMPGGFSRGPRPVALDEGRPGTLPKCGERYHQCEPGSFSVLGPIPVLPGLWTVSAGGFREGVQQVFRWGSSRRRGSPGVLTPVWMAPRILVVPVGVGLPGFRGSGSRAFRSGPLLSTSLPQGFALASEPPFQGLLSGFRAAWPQRGWAARVVQNGLSWPWIALPPLRRPPSWTPVSTVLAAHVSDMHSSGVVEKARGKVFLSRISIVPKKDSSKGRLISAA</sequence>
<dbReference type="Proteomes" id="UP000770661">
    <property type="component" value="Unassembled WGS sequence"/>
</dbReference>
<dbReference type="EMBL" id="JACEEZ010014268">
    <property type="protein sequence ID" value="KAG0719589.1"/>
    <property type="molecule type" value="Genomic_DNA"/>
</dbReference>
<feature type="compositionally biased region" description="Low complexity" evidence="1">
    <location>
        <begin position="41"/>
        <end position="50"/>
    </location>
</feature>
<organism evidence="2 3">
    <name type="scientific">Chionoecetes opilio</name>
    <name type="common">Atlantic snow crab</name>
    <name type="synonym">Cancer opilio</name>
    <dbReference type="NCBI Taxonomy" id="41210"/>
    <lineage>
        <taxon>Eukaryota</taxon>
        <taxon>Metazoa</taxon>
        <taxon>Ecdysozoa</taxon>
        <taxon>Arthropoda</taxon>
        <taxon>Crustacea</taxon>
        <taxon>Multicrustacea</taxon>
        <taxon>Malacostraca</taxon>
        <taxon>Eumalacostraca</taxon>
        <taxon>Eucarida</taxon>
        <taxon>Decapoda</taxon>
        <taxon>Pleocyemata</taxon>
        <taxon>Brachyura</taxon>
        <taxon>Eubrachyura</taxon>
        <taxon>Majoidea</taxon>
        <taxon>Majidae</taxon>
        <taxon>Chionoecetes</taxon>
    </lineage>
</organism>
<keyword evidence="3" id="KW-1185">Reference proteome</keyword>
<feature type="compositionally biased region" description="Low complexity" evidence="1">
    <location>
        <begin position="124"/>
        <end position="143"/>
    </location>
</feature>